<keyword evidence="2" id="KW-1185">Reference proteome</keyword>
<sequence length="56" mass="6499">MQYLVDTNILLRLVQRNDPLNPVIRNAVRKLKNDRNIMLIPLISGMLLQVLDDSLK</sequence>
<dbReference type="EMBL" id="JADEWF010000015">
    <property type="protein sequence ID" value="MBE9218433.1"/>
    <property type="molecule type" value="Genomic_DNA"/>
</dbReference>
<proteinExistence type="predicted"/>
<evidence type="ECO:0000313" key="1">
    <source>
        <dbReference type="EMBL" id="MBE9218433.1"/>
    </source>
</evidence>
<accession>A0ACC5PYZ8</accession>
<organism evidence="1 2">
    <name type="scientific">Dolichospermum flos-aquae LEGE 04289</name>
    <dbReference type="NCBI Taxonomy" id="1828708"/>
    <lineage>
        <taxon>Bacteria</taxon>
        <taxon>Bacillati</taxon>
        <taxon>Cyanobacteriota</taxon>
        <taxon>Cyanophyceae</taxon>
        <taxon>Nostocales</taxon>
        <taxon>Aphanizomenonaceae</taxon>
        <taxon>Dolichospermum</taxon>
    </lineage>
</organism>
<name>A0ACC5PYZ8_DOLFA</name>
<dbReference type="Proteomes" id="UP000597867">
    <property type="component" value="Unassembled WGS sequence"/>
</dbReference>
<reference evidence="1" key="1">
    <citation type="submission" date="2020-10" db="EMBL/GenBank/DDBJ databases">
        <authorList>
            <person name="Castelo-Branco R."/>
            <person name="Eusebio N."/>
            <person name="Adriana R."/>
            <person name="Vieira A."/>
            <person name="Brugerolle De Fraissinette N."/>
            <person name="Rezende De Castro R."/>
            <person name="Schneider M.P."/>
            <person name="Vasconcelos V."/>
            <person name="Leao P.N."/>
        </authorList>
    </citation>
    <scope>NUCLEOTIDE SEQUENCE</scope>
    <source>
        <strain evidence="1">LEGE 04289</strain>
    </source>
</reference>
<protein>
    <submittedName>
        <fullName evidence="1">Uncharacterized protein</fullName>
    </submittedName>
</protein>
<evidence type="ECO:0000313" key="2">
    <source>
        <dbReference type="Proteomes" id="UP000597867"/>
    </source>
</evidence>
<gene>
    <name evidence="1" type="ORF">IQ222_06460</name>
</gene>
<comment type="caution">
    <text evidence="1">The sequence shown here is derived from an EMBL/GenBank/DDBJ whole genome shotgun (WGS) entry which is preliminary data.</text>
</comment>